<comment type="caution">
    <text evidence="5">The sequence shown here is derived from an EMBL/GenBank/DDBJ whole genome shotgun (WGS) entry which is preliminary data.</text>
</comment>
<dbReference type="CDD" id="cd13397">
    <property type="entry name" value="ASKHA_NBD_actin_Arp-T1-3"/>
    <property type="match status" value="1"/>
</dbReference>
<dbReference type="FunFam" id="3.90.640.10:FF:000007">
    <property type="entry name" value="Actin like 7B"/>
    <property type="match status" value="1"/>
</dbReference>
<evidence type="ECO:0000313" key="5">
    <source>
        <dbReference type="EMBL" id="KAJ1084786.1"/>
    </source>
</evidence>
<dbReference type="InterPro" id="IPR004001">
    <property type="entry name" value="Actin_CS"/>
</dbReference>
<dbReference type="Proteomes" id="UP001066276">
    <property type="component" value="Chromosome 12"/>
</dbReference>
<proteinExistence type="inferred from homology"/>
<gene>
    <name evidence="5" type="ORF">NDU88_004932</name>
</gene>
<sequence>MSAVVIDNGSGMCKAGVAGENAPRSVMSTVVGFPRTRPAMLGAGHREYYVGEEAQAKRGVLRLQFPMEHGVVTSWDDMEKIWRHLYHRALKIKSRSRPVLLTDAPLNPHQNREKMAEVMFEYFQVPAMYVAMQAMLALYASGHTTGVVLDSGDGVTHSVAVFDGHSLTHSVSRLDFAGRDVTMYLSRLLMESGFSFQSSSDREIVRDIKESLCYIALDPKKEPKDLLRAYNLPDGNRIHIGSPLFKAPESLFNPSAAGITEPGIHNMVLSSIKKCDKDIHRDLFGNVVLAGGSTLFTNIHCRLMNEMQEQVASGVQIHVLAPPERIHSSWIGGSILASLQSFAQLWVTANEYNEHGSAVIHRKCL</sequence>
<dbReference type="Gene3D" id="3.90.640.10">
    <property type="entry name" value="Actin, Chain A, domain 4"/>
    <property type="match status" value="1"/>
</dbReference>
<dbReference type="FunFam" id="3.30.420.40:FF:000002">
    <property type="entry name" value="Muscle actin"/>
    <property type="match status" value="1"/>
</dbReference>
<evidence type="ECO:0000256" key="2">
    <source>
        <dbReference type="ARBA" id="ARBA00006752"/>
    </source>
</evidence>
<dbReference type="InterPro" id="IPR004000">
    <property type="entry name" value="Actin"/>
</dbReference>
<dbReference type="PANTHER" id="PTHR11937">
    <property type="entry name" value="ACTIN"/>
    <property type="match status" value="1"/>
</dbReference>
<keyword evidence="3" id="KW-0963">Cytoplasm</keyword>
<accession>A0AAV7KZ66</accession>
<keyword evidence="3" id="KW-0206">Cytoskeleton</keyword>
<reference evidence="5" key="1">
    <citation type="journal article" date="2022" name="bioRxiv">
        <title>Sequencing and chromosome-scale assembly of the giantPleurodeles waltlgenome.</title>
        <authorList>
            <person name="Brown T."/>
            <person name="Elewa A."/>
            <person name="Iarovenko S."/>
            <person name="Subramanian E."/>
            <person name="Araus A.J."/>
            <person name="Petzold A."/>
            <person name="Susuki M."/>
            <person name="Suzuki K.-i.T."/>
            <person name="Hayashi T."/>
            <person name="Toyoda A."/>
            <person name="Oliveira C."/>
            <person name="Osipova E."/>
            <person name="Leigh N.D."/>
            <person name="Simon A."/>
            <person name="Yun M.H."/>
        </authorList>
    </citation>
    <scope>NUCLEOTIDE SEQUENCE</scope>
    <source>
        <strain evidence="5">20211129_DDA</strain>
        <tissue evidence="5">Liver</tissue>
    </source>
</reference>
<dbReference type="GO" id="GO:0005856">
    <property type="term" value="C:cytoskeleton"/>
    <property type="evidence" value="ECO:0007669"/>
    <property type="project" value="UniProtKB-SubCell"/>
</dbReference>
<comment type="subcellular location">
    <subcellularLocation>
        <location evidence="1">Cytoplasm</location>
        <location evidence="1">Cytoskeleton</location>
    </subcellularLocation>
</comment>
<dbReference type="InterPro" id="IPR043129">
    <property type="entry name" value="ATPase_NBD"/>
</dbReference>
<comment type="similarity">
    <text evidence="2 4">Belongs to the actin family.</text>
</comment>
<dbReference type="PROSITE" id="PS00406">
    <property type="entry name" value="ACTINS_1"/>
    <property type="match status" value="1"/>
</dbReference>
<evidence type="ECO:0000313" key="6">
    <source>
        <dbReference type="Proteomes" id="UP001066276"/>
    </source>
</evidence>
<dbReference type="AlphaFoldDB" id="A0AAV7KZ66"/>
<protein>
    <submittedName>
        <fullName evidence="5">Uncharacterized protein</fullName>
    </submittedName>
</protein>
<dbReference type="EMBL" id="JANPWB010000016">
    <property type="protein sequence ID" value="KAJ1084786.1"/>
    <property type="molecule type" value="Genomic_DNA"/>
</dbReference>
<evidence type="ECO:0000256" key="3">
    <source>
        <dbReference type="ARBA" id="ARBA00023212"/>
    </source>
</evidence>
<dbReference type="SMART" id="SM00268">
    <property type="entry name" value="ACTIN"/>
    <property type="match status" value="1"/>
</dbReference>
<organism evidence="5 6">
    <name type="scientific">Pleurodeles waltl</name>
    <name type="common">Iberian ribbed newt</name>
    <dbReference type="NCBI Taxonomy" id="8319"/>
    <lineage>
        <taxon>Eukaryota</taxon>
        <taxon>Metazoa</taxon>
        <taxon>Chordata</taxon>
        <taxon>Craniata</taxon>
        <taxon>Vertebrata</taxon>
        <taxon>Euteleostomi</taxon>
        <taxon>Amphibia</taxon>
        <taxon>Batrachia</taxon>
        <taxon>Caudata</taxon>
        <taxon>Salamandroidea</taxon>
        <taxon>Salamandridae</taxon>
        <taxon>Pleurodelinae</taxon>
        <taxon>Pleurodeles</taxon>
    </lineage>
</organism>
<evidence type="ECO:0000256" key="4">
    <source>
        <dbReference type="RuleBase" id="RU000487"/>
    </source>
</evidence>
<dbReference type="Gene3D" id="3.30.420.40">
    <property type="match status" value="2"/>
</dbReference>
<dbReference type="Pfam" id="PF00022">
    <property type="entry name" value="Actin"/>
    <property type="match status" value="1"/>
</dbReference>
<name>A0AAV7KZ66_PLEWA</name>
<dbReference type="SUPFAM" id="SSF53067">
    <property type="entry name" value="Actin-like ATPase domain"/>
    <property type="match status" value="2"/>
</dbReference>
<evidence type="ECO:0000256" key="1">
    <source>
        <dbReference type="ARBA" id="ARBA00004245"/>
    </source>
</evidence>
<keyword evidence="6" id="KW-1185">Reference proteome</keyword>
<dbReference type="PRINTS" id="PR00190">
    <property type="entry name" value="ACTIN"/>
</dbReference>